<comment type="caution">
    <text evidence="2">The sequence shown here is derived from an EMBL/GenBank/DDBJ whole genome shotgun (WGS) entry which is preliminary data.</text>
</comment>
<keyword evidence="3" id="KW-1185">Reference proteome</keyword>
<feature type="coiled-coil region" evidence="1">
    <location>
        <begin position="59"/>
        <end position="86"/>
    </location>
</feature>
<proteinExistence type="predicted"/>
<dbReference type="EMBL" id="PQFF01000114">
    <property type="protein sequence ID" value="RHZ81218.1"/>
    <property type="molecule type" value="Genomic_DNA"/>
</dbReference>
<sequence length="168" mass="20044">MGNKQSTQPSPEIIIYNEPQIRFSHDLVNRLQKERLKKDAQTQGEGEGILPEEIERIVKYRVENELKKIQERQEEVQTRIKEEIERSRIFIEDSGANSVTTERDVKELVLRIERKYEDKILPDLIEQQRAVISCYKNNNTRTLDCWEQVQSFKRKTHDVIQEYVTNQK</sequence>
<dbReference type="AlphaFoldDB" id="A0A397J3D8"/>
<dbReference type="OrthoDB" id="5544375at2759"/>
<name>A0A397J3D8_9GLOM</name>
<protein>
    <submittedName>
        <fullName evidence="2">Uncharacterized protein</fullName>
    </submittedName>
</protein>
<evidence type="ECO:0000313" key="2">
    <source>
        <dbReference type="EMBL" id="RHZ81218.1"/>
    </source>
</evidence>
<keyword evidence="1" id="KW-0175">Coiled coil</keyword>
<evidence type="ECO:0000313" key="3">
    <source>
        <dbReference type="Proteomes" id="UP000266861"/>
    </source>
</evidence>
<accession>A0A397J3D8</accession>
<dbReference type="Proteomes" id="UP000266861">
    <property type="component" value="Unassembled WGS sequence"/>
</dbReference>
<organism evidence="2 3">
    <name type="scientific">Diversispora epigaea</name>
    <dbReference type="NCBI Taxonomy" id="1348612"/>
    <lineage>
        <taxon>Eukaryota</taxon>
        <taxon>Fungi</taxon>
        <taxon>Fungi incertae sedis</taxon>
        <taxon>Mucoromycota</taxon>
        <taxon>Glomeromycotina</taxon>
        <taxon>Glomeromycetes</taxon>
        <taxon>Diversisporales</taxon>
        <taxon>Diversisporaceae</taxon>
        <taxon>Diversispora</taxon>
    </lineage>
</organism>
<dbReference type="Pfam" id="PF07956">
    <property type="entry name" value="DUF1690"/>
    <property type="match status" value="1"/>
</dbReference>
<gene>
    <name evidence="2" type="ORF">Glove_122g73</name>
</gene>
<reference evidence="2 3" key="1">
    <citation type="submission" date="2018-08" db="EMBL/GenBank/DDBJ databases">
        <title>Genome and evolution of the arbuscular mycorrhizal fungus Diversispora epigaea (formerly Glomus versiforme) and its bacterial endosymbionts.</title>
        <authorList>
            <person name="Sun X."/>
            <person name="Fei Z."/>
            <person name="Harrison M."/>
        </authorList>
    </citation>
    <scope>NUCLEOTIDE SEQUENCE [LARGE SCALE GENOMIC DNA]</scope>
    <source>
        <strain evidence="2 3">IT104</strain>
    </source>
</reference>
<dbReference type="InterPro" id="IPR012471">
    <property type="entry name" value="DUF1690"/>
</dbReference>
<evidence type="ECO:0000256" key="1">
    <source>
        <dbReference type="SAM" id="Coils"/>
    </source>
</evidence>